<reference evidence="3" key="1">
    <citation type="journal article" date="2018" name="Front. Microbiol.">
        <title>Genome-Based Analysis Reveals the Taxonomy and Diversity of the Family Idiomarinaceae.</title>
        <authorList>
            <person name="Liu Y."/>
            <person name="Lai Q."/>
            <person name="Shao Z."/>
        </authorList>
    </citation>
    <scope>NUCLEOTIDE SEQUENCE [LARGE SCALE GENOMIC DNA]</scope>
    <source>
        <strain evidence="3">SN-14</strain>
    </source>
</reference>
<dbReference type="AlphaFoldDB" id="A0AA94JEH8"/>
<sequence>MKTLYWLYIPSLLISLNVSAQQRQVPYQFEENQPAYAEEVNANFDYLTDEIDTATQAEFTQEVDCDADPWGLVKAFNEGAQHTEVNLAATGTCYGDIRLVLDTEGNPVIDDGIPRRFQVKGQSLNIYPVDDNRVAIVPNPTTGVTDLTTSFGGGIYLDRVDISIGADETYGVLFSRNGHGDVLDTTVTGNSLDIAHGIAVQEGAQVYVGNFTARNLHTGISSINGGVVRILGPVDIQNTRFGIAGRSSVFRQQAEVILAAQDENLVLTHGTTWLGWGMTLTANGSQSVVNDRSVLTVANLYTDNTLRIGSSDAHIDNIEAARVYAVNNAFLGVQNITISDLLELSVSSGGYVDAGSIQNIRVYSQSLLAGGFTNQTSIEVYDSKLEGSGATFNAPILLDRSNFTLFDSAINDATNLINSRGFVNAGTSGDLSQISCHGMSVIDIEGTDITDELMETACMSSDSISEFVLAQPDL</sequence>
<feature type="chain" id="PRO_5041715630" description="Parallel beta helix pectate lyase-like protein" evidence="1">
    <location>
        <begin position="21"/>
        <end position="474"/>
    </location>
</feature>
<evidence type="ECO:0000313" key="3">
    <source>
        <dbReference type="Proteomes" id="UP000286680"/>
    </source>
</evidence>
<dbReference type="Proteomes" id="UP000286680">
    <property type="component" value="Unassembled WGS sequence"/>
</dbReference>
<dbReference type="EMBL" id="PIPS01000001">
    <property type="protein sequence ID" value="RUO45180.1"/>
    <property type="molecule type" value="Genomic_DNA"/>
</dbReference>
<keyword evidence="3" id="KW-1185">Reference proteome</keyword>
<organism evidence="2 3">
    <name type="scientific">Idiomarina aquatica</name>
    <dbReference type="NCBI Taxonomy" id="1327752"/>
    <lineage>
        <taxon>Bacteria</taxon>
        <taxon>Pseudomonadati</taxon>
        <taxon>Pseudomonadota</taxon>
        <taxon>Gammaproteobacteria</taxon>
        <taxon>Alteromonadales</taxon>
        <taxon>Idiomarinaceae</taxon>
        <taxon>Idiomarina</taxon>
    </lineage>
</organism>
<evidence type="ECO:0008006" key="4">
    <source>
        <dbReference type="Google" id="ProtNLM"/>
    </source>
</evidence>
<feature type="signal peptide" evidence="1">
    <location>
        <begin position="1"/>
        <end position="20"/>
    </location>
</feature>
<name>A0AA94JEH8_9GAMM</name>
<evidence type="ECO:0000313" key="2">
    <source>
        <dbReference type="EMBL" id="RUO45180.1"/>
    </source>
</evidence>
<gene>
    <name evidence="2" type="ORF">CWE23_03935</name>
</gene>
<keyword evidence="1" id="KW-0732">Signal</keyword>
<protein>
    <recommendedName>
        <fullName evidence="4">Parallel beta helix pectate lyase-like protein</fullName>
    </recommendedName>
</protein>
<evidence type="ECO:0000256" key="1">
    <source>
        <dbReference type="SAM" id="SignalP"/>
    </source>
</evidence>
<dbReference type="RefSeq" id="WP_126819561.1">
    <property type="nucleotide sequence ID" value="NZ_PIPS01000001.1"/>
</dbReference>
<proteinExistence type="predicted"/>
<accession>A0AA94JEH8</accession>
<comment type="caution">
    <text evidence="2">The sequence shown here is derived from an EMBL/GenBank/DDBJ whole genome shotgun (WGS) entry which is preliminary data.</text>
</comment>